<evidence type="ECO:0000259" key="6">
    <source>
        <dbReference type="PROSITE" id="PS50112"/>
    </source>
</evidence>
<feature type="transmembrane region" description="Helical" evidence="3">
    <location>
        <begin position="47"/>
        <end position="65"/>
    </location>
</feature>
<dbReference type="NCBIfam" id="TIGR00229">
    <property type="entry name" value="sensory_box"/>
    <property type="match status" value="1"/>
</dbReference>
<organism evidence="8">
    <name type="scientific">marine sediment metagenome</name>
    <dbReference type="NCBI Taxonomy" id="412755"/>
    <lineage>
        <taxon>unclassified sequences</taxon>
        <taxon>metagenomes</taxon>
        <taxon>ecological metagenomes</taxon>
    </lineage>
</organism>
<dbReference type="InterPro" id="IPR003594">
    <property type="entry name" value="HATPase_dom"/>
</dbReference>
<keyword evidence="3" id="KW-1133">Transmembrane helix</keyword>
<dbReference type="InterPro" id="IPR001610">
    <property type="entry name" value="PAC"/>
</dbReference>
<dbReference type="PROSITE" id="PS50113">
    <property type="entry name" value="PAC"/>
    <property type="match status" value="1"/>
</dbReference>
<sequence>MKSSTGSSRAFEPSKAYVKSREFNWKIVSRITPATLYENPKRLLYKLFLWDGVPLVIFTVVSWLLSYASIKRKLAEVALHKAHDELEIKVEERTADLTEANVLLNQEIKEHKQTEEALKESERRLSKAQRIAHIGNWELNLITNELFWSDEVYRLFGLKPQQFGASYEAFLDNIHPDDRDLVNKAYTDSLKNKIPYQIVHRLLLKDKTVKYVTEMCETFYDDSGEPILSVGTLQDITEQKNLEAQLLQSQKMEAIGKLSGGVAHDFNNLLTSITGNAELLSMKLQKDSPLKEYVTEISKASDRAASLTRQLLAFSRKQVLQPKVMSLNGAILDMEKMLRRLIGEDIDLKTTLSDELGNVEADPGQVEQVILNLCVNARDAMPQGGKITIETANVELDESYTRTHRTVIPGPYVMMAISDDGSGMDKETQSRIFDPFFTTKERGKGTGLGLSTVYGIVKQSEGNIWLYSEPGQGTTFKIYLPRVEKLVEKIVKTKEPVKSLTGTETVLVVEDDGMVRKLAHKVLKDYGYKVLVAENGKEGLKICEENKGPIHLMLTDVVMPEMGGRKLADHLKDLRPEIKVLYMSGYTDNTIVHHGILDKGMNFIQKPFTPETLAAKVRGMLEEK</sequence>
<dbReference type="GO" id="GO:0000155">
    <property type="term" value="F:phosphorelay sensor kinase activity"/>
    <property type="evidence" value="ECO:0007669"/>
    <property type="project" value="InterPro"/>
</dbReference>
<dbReference type="InterPro" id="IPR000700">
    <property type="entry name" value="PAS-assoc_C"/>
</dbReference>
<dbReference type="FunFam" id="3.30.450.20:FF:000088">
    <property type="entry name" value="Sensory transduction histidine kinase"/>
    <property type="match status" value="1"/>
</dbReference>
<accession>A0A0F9MXU2</accession>
<dbReference type="CDD" id="cd00130">
    <property type="entry name" value="PAS"/>
    <property type="match status" value="1"/>
</dbReference>
<keyword evidence="2" id="KW-0175">Coiled coil</keyword>
<dbReference type="Pfam" id="PF00072">
    <property type="entry name" value="Response_reg"/>
    <property type="match status" value="1"/>
</dbReference>
<dbReference type="InterPro" id="IPR036890">
    <property type="entry name" value="HATPase_C_sf"/>
</dbReference>
<dbReference type="PANTHER" id="PTHR43065:SF42">
    <property type="entry name" value="TWO-COMPONENT SENSOR PPRA"/>
    <property type="match status" value="1"/>
</dbReference>
<dbReference type="SMART" id="SM00086">
    <property type="entry name" value="PAC"/>
    <property type="match status" value="1"/>
</dbReference>
<feature type="coiled-coil region" evidence="2">
    <location>
        <begin position="101"/>
        <end position="131"/>
    </location>
</feature>
<dbReference type="Gene3D" id="3.40.50.2300">
    <property type="match status" value="1"/>
</dbReference>
<dbReference type="SUPFAM" id="SSF47384">
    <property type="entry name" value="Homodimeric domain of signal transducing histidine kinase"/>
    <property type="match status" value="1"/>
</dbReference>
<dbReference type="AlphaFoldDB" id="A0A0F9MXU2"/>
<dbReference type="InterPro" id="IPR005467">
    <property type="entry name" value="His_kinase_dom"/>
</dbReference>
<dbReference type="InterPro" id="IPR003661">
    <property type="entry name" value="HisK_dim/P_dom"/>
</dbReference>
<dbReference type="Gene3D" id="2.10.70.100">
    <property type="match status" value="1"/>
</dbReference>
<dbReference type="SUPFAM" id="SSF55874">
    <property type="entry name" value="ATPase domain of HSP90 chaperone/DNA topoisomerase II/histidine kinase"/>
    <property type="match status" value="1"/>
</dbReference>
<dbReference type="SUPFAM" id="SSF55785">
    <property type="entry name" value="PYP-like sensor domain (PAS domain)"/>
    <property type="match status" value="1"/>
</dbReference>
<dbReference type="SMART" id="SM00387">
    <property type="entry name" value="HATPase_c"/>
    <property type="match status" value="1"/>
</dbReference>
<evidence type="ECO:0000256" key="3">
    <source>
        <dbReference type="SAM" id="Phobius"/>
    </source>
</evidence>
<dbReference type="Gene3D" id="3.30.450.20">
    <property type="entry name" value="PAS domain"/>
    <property type="match status" value="1"/>
</dbReference>
<feature type="domain" description="PAS" evidence="6">
    <location>
        <begin position="146"/>
        <end position="193"/>
    </location>
</feature>
<dbReference type="PANTHER" id="PTHR43065">
    <property type="entry name" value="SENSOR HISTIDINE KINASE"/>
    <property type="match status" value="1"/>
</dbReference>
<keyword evidence="3" id="KW-0812">Transmembrane</keyword>
<dbReference type="InterPro" id="IPR001789">
    <property type="entry name" value="Sig_transdc_resp-reg_receiver"/>
</dbReference>
<dbReference type="Pfam" id="PF08447">
    <property type="entry name" value="PAS_3"/>
    <property type="match status" value="1"/>
</dbReference>
<gene>
    <name evidence="8" type="ORF">LCGC14_1329730</name>
</gene>
<dbReference type="InterPro" id="IPR036097">
    <property type="entry name" value="HisK_dim/P_sf"/>
</dbReference>
<dbReference type="InterPro" id="IPR011006">
    <property type="entry name" value="CheY-like_superfamily"/>
</dbReference>
<dbReference type="PROSITE" id="PS50112">
    <property type="entry name" value="PAS"/>
    <property type="match status" value="1"/>
</dbReference>
<dbReference type="Pfam" id="PF02518">
    <property type="entry name" value="HATPase_c"/>
    <property type="match status" value="1"/>
</dbReference>
<dbReference type="Gene3D" id="1.10.287.130">
    <property type="match status" value="1"/>
</dbReference>
<proteinExistence type="predicted"/>
<dbReference type="SMART" id="SM00448">
    <property type="entry name" value="REC"/>
    <property type="match status" value="1"/>
</dbReference>
<evidence type="ECO:0000259" key="7">
    <source>
        <dbReference type="PROSITE" id="PS50113"/>
    </source>
</evidence>
<reference evidence="8" key="1">
    <citation type="journal article" date="2015" name="Nature">
        <title>Complex archaea that bridge the gap between prokaryotes and eukaryotes.</title>
        <authorList>
            <person name="Spang A."/>
            <person name="Saw J.H."/>
            <person name="Jorgensen S.L."/>
            <person name="Zaremba-Niedzwiedzka K."/>
            <person name="Martijn J."/>
            <person name="Lind A.E."/>
            <person name="van Eijk R."/>
            <person name="Schleper C."/>
            <person name="Guy L."/>
            <person name="Ettema T.J."/>
        </authorList>
    </citation>
    <scope>NUCLEOTIDE SEQUENCE</scope>
</reference>
<evidence type="ECO:0000259" key="5">
    <source>
        <dbReference type="PROSITE" id="PS50110"/>
    </source>
</evidence>
<evidence type="ECO:0000256" key="1">
    <source>
        <dbReference type="ARBA" id="ARBA00022553"/>
    </source>
</evidence>
<evidence type="ECO:0000256" key="2">
    <source>
        <dbReference type="SAM" id="Coils"/>
    </source>
</evidence>
<feature type="domain" description="Histidine kinase" evidence="4">
    <location>
        <begin position="261"/>
        <end position="484"/>
    </location>
</feature>
<dbReference type="Pfam" id="PF00512">
    <property type="entry name" value="HisKA"/>
    <property type="match status" value="1"/>
</dbReference>
<dbReference type="Gene3D" id="3.30.565.10">
    <property type="entry name" value="Histidine kinase-like ATPase, C-terminal domain"/>
    <property type="match status" value="1"/>
</dbReference>
<keyword evidence="3" id="KW-0472">Membrane</keyword>
<evidence type="ECO:0008006" key="9">
    <source>
        <dbReference type="Google" id="ProtNLM"/>
    </source>
</evidence>
<dbReference type="InterPro" id="IPR000014">
    <property type="entry name" value="PAS"/>
</dbReference>
<dbReference type="InterPro" id="IPR004358">
    <property type="entry name" value="Sig_transdc_His_kin-like_C"/>
</dbReference>
<evidence type="ECO:0000259" key="4">
    <source>
        <dbReference type="PROSITE" id="PS50109"/>
    </source>
</evidence>
<dbReference type="PROSITE" id="PS50110">
    <property type="entry name" value="RESPONSE_REGULATORY"/>
    <property type="match status" value="1"/>
</dbReference>
<name>A0A0F9MXU2_9ZZZZ</name>
<dbReference type="PROSITE" id="PS50109">
    <property type="entry name" value="HIS_KIN"/>
    <property type="match status" value="1"/>
</dbReference>
<dbReference type="EMBL" id="LAZR01008019">
    <property type="protein sequence ID" value="KKM81450.1"/>
    <property type="molecule type" value="Genomic_DNA"/>
</dbReference>
<dbReference type="InterPro" id="IPR035965">
    <property type="entry name" value="PAS-like_dom_sf"/>
</dbReference>
<feature type="domain" description="PAC" evidence="7">
    <location>
        <begin position="192"/>
        <end position="248"/>
    </location>
</feature>
<evidence type="ECO:0000313" key="8">
    <source>
        <dbReference type="EMBL" id="KKM81450.1"/>
    </source>
</evidence>
<dbReference type="InterPro" id="IPR013655">
    <property type="entry name" value="PAS_fold_3"/>
</dbReference>
<protein>
    <recommendedName>
        <fullName evidence="9">Histidine kinase</fullName>
    </recommendedName>
</protein>
<feature type="domain" description="Response regulatory" evidence="5">
    <location>
        <begin position="505"/>
        <end position="621"/>
    </location>
</feature>
<keyword evidence="1" id="KW-0597">Phosphoprotein</keyword>
<dbReference type="CDD" id="cd00082">
    <property type="entry name" value="HisKA"/>
    <property type="match status" value="1"/>
</dbReference>
<dbReference type="PRINTS" id="PR00344">
    <property type="entry name" value="BCTRLSENSOR"/>
</dbReference>
<dbReference type="SUPFAM" id="SSF52172">
    <property type="entry name" value="CheY-like"/>
    <property type="match status" value="1"/>
</dbReference>
<comment type="caution">
    <text evidence="8">The sequence shown here is derived from an EMBL/GenBank/DDBJ whole genome shotgun (WGS) entry which is preliminary data.</text>
</comment>
<dbReference type="SMART" id="SM00388">
    <property type="entry name" value="HisKA"/>
    <property type="match status" value="1"/>
</dbReference>